<evidence type="ECO:0000313" key="4">
    <source>
        <dbReference type="EMBL" id="NGN66128.1"/>
    </source>
</evidence>
<dbReference type="GO" id="GO:0016020">
    <property type="term" value="C:membrane"/>
    <property type="evidence" value="ECO:0007669"/>
    <property type="project" value="TreeGrafter"/>
</dbReference>
<keyword evidence="2" id="KW-0378">Hydrolase</keyword>
<dbReference type="AlphaFoldDB" id="A0A6G4U430"/>
<evidence type="ECO:0000313" key="5">
    <source>
        <dbReference type="Proteomes" id="UP000481583"/>
    </source>
</evidence>
<evidence type="ECO:0000256" key="2">
    <source>
        <dbReference type="ARBA" id="ARBA00022801"/>
    </source>
</evidence>
<dbReference type="GO" id="GO:0016810">
    <property type="term" value="F:hydrolase activity, acting on carbon-nitrogen (but not peptide) bonds"/>
    <property type="evidence" value="ECO:0007669"/>
    <property type="project" value="InterPro"/>
</dbReference>
<gene>
    <name evidence="4" type="ORF">G5C51_19800</name>
</gene>
<evidence type="ECO:0000259" key="3">
    <source>
        <dbReference type="PROSITE" id="PS51677"/>
    </source>
</evidence>
<accession>A0A6G4U430</accession>
<dbReference type="PANTHER" id="PTHR10587">
    <property type="entry name" value="GLYCOSYL TRANSFERASE-RELATED"/>
    <property type="match status" value="1"/>
</dbReference>
<sequence>MLKKIATSRKVIALTFDASTHPDSASAHPDGARRIIATLKEKKVPATFFLTGQFARVHPDIAREMAAAGFAIGNHSDTHPFFGSLPPWAARHEVKAADRSIAAATGLSTTRPLFRFPYGRATPAKLRLVDGLGYTPIGWAVDTEGWRGAACGSGRKAVIARVLQRPEPGQIILMHIGSGWDPTSTPDADALPAVIDRLRKEGYSFTELPALP</sequence>
<dbReference type="InterPro" id="IPR050248">
    <property type="entry name" value="Polysacc_deacetylase_ArnD"/>
</dbReference>
<name>A0A6G4U430_9ACTN</name>
<feature type="domain" description="NodB homology" evidence="3">
    <location>
        <begin position="10"/>
        <end position="206"/>
    </location>
</feature>
<dbReference type="InterPro" id="IPR011330">
    <property type="entry name" value="Glyco_hydro/deAcase_b/a-brl"/>
</dbReference>
<dbReference type="GO" id="GO:0005975">
    <property type="term" value="P:carbohydrate metabolic process"/>
    <property type="evidence" value="ECO:0007669"/>
    <property type="project" value="InterPro"/>
</dbReference>
<proteinExistence type="predicted"/>
<keyword evidence="5" id="KW-1185">Reference proteome</keyword>
<comment type="caution">
    <text evidence="4">The sequence shown here is derived from an EMBL/GenBank/DDBJ whole genome shotgun (WGS) entry which is preliminary data.</text>
</comment>
<dbReference type="Proteomes" id="UP000481583">
    <property type="component" value="Unassembled WGS sequence"/>
</dbReference>
<dbReference type="GO" id="GO:0046872">
    <property type="term" value="F:metal ion binding"/>
    <property type="evidence" value="ECO:0007669"/>
    <property type="project" value="UniProtKB-KW"/>
</dbReference>
<dbReference type="CDD" id="cd10917">
    <property type="entry name" value="CE4_NodB_like_6s_7s"/>
    <property type="match status" value="1"/>
</dbReference>
<protein>
    <submittedName>
        <fullName evidence="4">Polysaccharide deacetylase family protein</fullName>
    </submittedName>
</protein>
<dbReference type="PROSITE" id="PS51677">
    <property type="entry name" value="NODB"/>
    <property type="match status" value="1"/>
</dbReference>
<keyword evidence="1" id="KW-0479">Metal-binding</keyword>
<organism evidence="4 5">
    <name type="scientific">Streptomyces coryli</name>
    <dbReference type="NCBI Taxonomy" id="1128680"/>
    <lineage>
        <taxon>Bacteria</taxon>
        <taxon>Bacillati</taxon>
        <taxon>Actinomycetota</taxon>
        <taxon>Actinomycetes</taxon>
        <taxon>Kitasatosporales</taxon>
        <taxon>Streptomycetaceae</taxon>
        <taxon>Streptomyces</taxon>
    </lineage>
</organism>
<reference evidence="4 5" key="1">
    <citation type="submission" date="2020-02" db="EMBL/GenBank/DDBJ databases">
        <title>Whole-genome analyses of novel actinobacteria.</title>
        <authorList>
            <person name="Sahin N."/>
        </authorList>
    </citation>
    <scope>NUCLEOTIDE SEQUENCE [LARGE SCALE GENOMIC DNA]</scope>
    <source>
        <strain evidence="4 5">A7024</strain>
    </source>
</reference>
<dbReference type="Gene3D" id="3.20.20.370">
    <property type="entry name" value="Glycoside hydrolase/deacetylase"/>
    <property type="match status" value="1"/>
</dbReference>
<dbReference type="Pfam" id="PF01522">
    <property type="entry name" value="Polysacc_deac_1"/>
    <property type="match status" value="1"/>
</dbReference>
<dbReference type="RefSeq" id="WP_165239210.1">
    <property type="nucleotide sequence ID" value="NZ_JAAKZV010000084.1"/>
</dbReference>
<dbReference type="EMBL" id="JAAKZV010000084">
    <property type="protein sequence ID" value="NGN66128.1"/>
    <property type="molecule type" value="Genomic_DNA"/>
</dbReference>
<dbReference type="InterPro" id="IPR002509">
    <property type="entry name" value="NODB_dom"/>
</dbReference>
<dbReference type="PANTHER" id="PTHR10587:SF133">
    <property type="entry name" value="CHITIN DEACETYLASE 1-RELATED"/>
    <property type="match status" value="1"/>
</dbReference>
<evidence type="ECO:0000256" key="1">
    <source>
        <dbReference type="ARBA" id="ARBA00022723"/>
    </source>
</evidence>
<dbReference type="SUPFAM" id="SSF88713">
    <property type="entry name" value="Glycoside hydrolase/deacetylase"/>
    <property type="match status" value="1"/>
</dbReference>